<evidence type="ECO:0000256" key="4">
    <source>
        <dbReference type="ARBA" id="ARBA00022989"/>
    </source>
</evidence>
<name>A0AAE3XKF0_9BACT</name>
<dbReference type="PIRSF" id="PIRSF006483">
    <property type="entry name" value="Membrane_protein_YitT"/>
    <property type="match status" value="1"/>
</dbReference>
<accession>A0AAE3XKF0</accession>
<evidence type="ECO:0000313" key="8">
    <source>
        <dbReference type="EMBL" id="MDR6237623.1"/>
    </source>
</evidence>
<dbReference type="PANTHER" id="PTHR33545:SF5">
    <property type="entry name" value="UPF0750 MEMBRANE PROTEIN YITT"/>
    <property type="match status" value="1"/>
</dbReference>
<dbReference type="PANTHER" id="PTHR33545">
    <property type="entry name" value="UPF0750 MEMBRANE PROTEIN YITT-RELATED"/>
    <property type="match status" value="1"/>
</dbReference>
<keyword evidence="4 6" id="KW-1133">Transmembrane helix</keyword>
<feature type="transmembrane region" description="Helical" evidence="6">
    <location>
        <begin position="172"/>
        <end position="190"/>
    </location>
</feature>
<keyword evidence="2" id="KW-1003">Cell membrane</keyword>
<dbReference type="Pfam" id="PF02588">
    <property type="entry name" value="YitT_membrane"/>
    <property type="match status" value="1"/>
</dbReference>
<feature type="transmembrane region" description="Helical" evidence="6">
    <location>
        <begin position="47"/>
        <end position="67"/>
    </location>
</feature>
<dbReference type="GO" id="GO:0005886">
    <property type="term" value="C:plasma membrane"/>
    <property type="evidence" value="ECO:0007669"/>
    <property type="project" value="UniProtKB-SubCell"/>
</dbReference>
<keyword evidence="9" id="KW-1185">Reference proteome</keyword>
<organism evidence="8 9">
    <name type="scientific">Aureibacter tunicatorum</name>
    <dbReference type="NCBI Taxonomy" id="866807"/>
    <lineage>
        <taxon>Bacteria</taxon>
        <taxon>Pseudomonadati</taxon>
        <taxon>Bacteroidota</taxon>
        <taxon>Cytophagia</taxon>
        <taxon>Cytophagales</taxon>
        <taxon>Persicobacteraceae</taxon>
        <taxon>Aureibacter</taxon>
    </lineage>
</organism>
<feature type="transmembrane region" description="Helical" evidence="6">
    <location>
        <begin position="74"/>
        <end position="92"/>
    </location>
</feature>
<reference evidence="8" key="1">
    <citation type="submission" date="2023-07" db="EMBL/GenBank/DDBJ databases">
        <title>Genomic Encyclopedia of Type Strains, Phase IV (KMG-IV): sequencing the most valuable type-strain genomes for metagenomic binning, comparative biology and taxonomic classification.</title>
        <authorList>
            <person name="Goeker M."/>
        </authorList>
    </citation>
    <scope>NUCLEOTIDE SEQUENCE</scope>
    <source>
        <strain evidence="8">DSM 26174</strain>
    </source>
</reference>
<dbReference type="EMBL" id="JAVDQD010000001">
    <property type="protein sequence ID" value="MDR6237623.1"/>
    <property type="molecule type" value="Genomic_DNA"/>
</dbReference>
<keyword evidence="3 6" id="KW-0812">Transmembrane</keyword>
<feature type="transmembrane region" description="Helical" evidence="6">
    <location>
        <begin position="7"/>
        <end position="27"/>
    </location>
</feature>
<dbReference type="InterPro" id="IPR051461">
    <property type="entry name" value="UPF0750_membrane"/>
</dbReference>
<comment type="caution">
    <text evidence="8">The sequence shown here is derived from an EMBL/GenBank/DDBJ whole genome shotgun (WGS) entry which is preliminary data.</text>
</comment>
<dbReference type="InterPro" id="IPR003740">
    <property type="entry name" value="YitT"/>
</dbReference>
<evidence type="ECO:0000256" key="1">
    <source>
        <dbReference type="ARBA" id="ARBA00004651"/>
    </source>
</evidence>
<feature type="domain" description="DUF2179" evidence="7">
    <location>
        <begin position="219"/>
        <end position="273"/>
    </location>
</feature>
<dbReference type="InterPro" id="IPR015867">
    <property type="entry name" value="N-reg_PII/ATP_PRibTrfase_C"/>
</dbReference>
<dbReference type="AlphaFoldDB" id="A0AAE3XKF0"/>
<evidence type="ECO:0000256" key="5">
    <source>
        <dbReference type="ARBA" id="ARBA00023136"/>
    </source>
</evidence>
<dbReference type="Proteomes" id="UP001185092">
    <property type="component" value="Unassembled WGS sequence"/>
</dbReference>
<gene>
    <name evidence="8" type="ORF">HNQ88_000599</name>
</gene>
<dbReference type="InterPro" id="IPR019264">
    <property type="entry name" value="DUF2179"/>
</dbReference>
<proteinExistence type="predicted"/>
<dbReference type="Gene3D" id="3.30.70.120">
    <property type="match status" value="1"/>
</dbReference>
<dbReference type="RefSeq" id="WP_309937090.1">
    <property type="nucleotide sequence ID" value="NZ_AP025305.1"/>
</dbReference>
<keyword evidence="5 6" id="KW-0472">Membrane</keyword>
<evidence type="ECO:0000259" key="7">
    <source>
        <dbReference type="Pfam" id="PF10035"/>
    </source>
</evidence>
<evidence type="ECO:0000313" key="9">
    <source>
        <dbReference type="Proteomes" id="UP001185092"/>
    </source>
</evidence>
<evidence type="ECO:0000256" key="6">
    <source>
        <dbReference type="SAM" id="Phobius"/>
    </source>
</evidence>
<feature type="transmembrane region" description="Helical" evidence="6">
    <location>
        <begin position="104"/>
        <end position="124"/>
    </location>
</feature>
<feature type="transmembrane region" description="Helical" evidence="6">
    <location>
        <begin position="145"/>
        <end position="166"/>
    </location>
</feature>
<evidence type="ECO:0000256" key="3">
    <source>
        <dbReference type="ARBA" id="ARBA00022692"/>
    </source>
</evidence>
<protein>
    <submittedName>
        <fullName evidence="8">Uncharacterized membrane-anchored protein YitT (DUF2179 family)</fullName>
    </submittedName>
</protein>
<sequence>MMKILKSYGLITLGVFIYTLGWAAFIIPSKISGGGVSGAATLVYQSTGVPVWITYMLVNIVLLLFGIRALGKQYGVKIVYGASVTTFFFSLLQANISEPVVHEAFMAAVIGGVMSGIGVGLILMEGGSLGGTDIIASIIVKYKNYSPGKILLILDMSVILASYFVFHSVEAIVYAGVVMGVMSYVIDLMLTGRNASVQIFIFSEKHETIAKRICDETMRGVTILDGKGWYSKEEKKIIMLMVRKKEYTQILRIAKNEDSEAFISVASVMGVYGRGFDAIKL</sequence>
<dbReference type="CDD" id="cd16380">
    <property type="entry name" value="YitT_C"/>
    <property type="match status" value="1"/>
</dbReference>
<comment type="subcellular location">
    <subcellularLocation>
        <location evidence="1">Cell membrane</location>
        <topology evidence="1">Multi-pass membrane protein</topology>
    </subcellularLocation>
</comment>
<evidence type="ECO:0000256" key="2">
    <source>
        <dbReference type="ARBA" id="ARBA00022475"/>
    </source>
</evidence>
<dbReference type="Pfam" id="PF10035">
    <property type="entry name" value="DUF2179"/>
    <property type="match status" value="1"/>
</dbReference>